<sequence length="579" mass="66155">MKIKISNLLGFLVWGSVVLSQDHWETAIYAGDDWNYRVPIEELPSGWNILNFDDSNWLNGPGGFGYSDDDDGTEIDPTISVYLRRTFTVADPTKLIRAVLHADYDDGFVAYLNGIEISRSFNLGEQGSFVPYDETTSTDHEANLYSGGLPEAYSVDSLELFSLITAGENVLAIQVHNVGITSSDMSSNFFLSFGIIDGSNYYGPTPEWFQPPITFGESNIPIIVIDTFGEEIPDDPRIPAYMGIIDNPDGLNHIDDPFNDYDGMITIELRGNSSQWNDKRPYRLETVDEDGENNNVSLLGMPDENDWVLYAPWQDKSLIRNVLTYQIANEMGRYAARTRYCELYLNDDYKGIYVLMEKIKRDQNRIDISKLEPDETTGDDLTGGYILKFDWYWTGDNIGGFESEYDGMVYNYHYPKPDDIVPEQEEYIQQYIHDFETVMLGPDYTNTQTGYPSTMNVGSFVDHILLQELSKNVDAYRLSTYIYKDRDSIDHRLTAGPVWDINHGFGNCDYGETWVPEGWLIEYNPEGGDQMTFWWELVWADQNFKDQVSDRFTELRNTILSVQHIDTIIDSIVSYLGPA</sequence>
<accession>A0A381UYV3</accession>
<reference evidence="1" key="1">
    <citation type="submission" date="2018-05" db="EMBL/GenBank/DDBJ databases">
        <authorList>
            <person name="Lanie J.A."/>
            <person name="Ng W.-L."/>
            <person name="Kazmierczak K.M."/>
            <person name="Andrzejewski T.M."/>
            <person name="Davidsen T.M."/>
            <person name="Wayne K.J."/>
            <person name="Tettelin H."/>
            <person name="Glass J.I."/>
            <person name="Rusch D."/>
            <person name="Podicherti R."/>
            <person name="Tsui H.-C.T."/>
            <person name="Winkler M.E."/>
        </authorList>
    </citation>
    <scope>NUCLEOTIDE SEQUENCE</scope>
</reference>
<dbReference type="EMBL" id="UINC01007232">
    <property type="protein sequence ID" value="SVA32163.1"/>
    <property type="molecule type" value="Genomic_DNA"/>
</dbReference>
<dbReference type="Pfam" id="PF08757">
    <property type="entry name" value="CotH"/>
    <property type="match status" value="1"/>
</dbReference>
<dbReference type="Gene3D" id="2.60.120.260">
    <property type="entry name" value="Galactose-binding domain-like"/>
    <property type="match status" value="1"/>
</dbReference>
<proteinExistence type="predicted"/>
<organism evidence="1">
    <name type="scientific">marine metagenome</name>
    <dbReference type="NCBI Taxonomy" id="408172"/>
    <lineage>
        <taxon>unclassified sequences</taxon>
        <taxon>metagenomes</taxon>
        <taxon>ecological metagenomes</taxon>
    </lineage>
</organism>
<gene>
    <name evidence="1" type="ORF">METZ01_LOCUS85017</name>
</gene>
<dbReference type="InterPro" id="IPR014867">
    <property type="entry name" value="Spore_coat_CotH_CotH2/3/7"/>
</dbReference>
<protein>
    <submittedName>
        <fullName evidence="1">Uncharacterized protein</fullName>
    </submittedName>
</protein>
<name>A0A381UYV3_9ZZZZ</name>
<feature type="non-terminal residue" evidence="1">
    <location>
        <position position="579"/>
    </location>
</feature>
<dbReference type="AlphaFoldDB" id="A0A381UYV3"/>
<evidence type="ECO:0000313" key="1">
    <source>
        <dbReference type="EMBL" id="SVA32163.1"/>
    </source>
</evidence>